<dbReference type="SUPFAM" id="SSF48452">
    <property type="entry name" value="TPR-like"/>
    <property type="match status" value="1"/>
</dbReference>
<dbReference type="Pfam" id="PF01399">
    <property type="entry name" value="PCI"/>
    <property type="match status" value="1"/>
</dbReference>
<dbReference type="InterPro" id="IPR050871">
    <property type="entry name" value="26S_Proteasome/COP9_Components"/>
</dbReference>
<accession>E1ZQM6</accession>
<dbReference type="Pfam" id="PF18055">
    <property type="entry name" value="RPN6_N"/>
    <property type="match status" value="1"/>
</dbReference>
<feature type="domain" description="PCI" evidence="3">
    <location>
        <begin position="226"/>
        <end position="390"/>
    </location>
</feature>
<dbReference type="RefSeq" id="XP_005843846.1">
    <property type="nucleotide sequence ID" value="XM_005843784.1"/>
</dbReference>
<evidence type="ECO:0000313" key="5">
    <source>
        <dbReference type="Proteomes" id="UP000008141"/>
    </source>
</evidence>
<comment type="similarity">
    <text evidence="1">Belongs to the proteasome subunit S9 family.</text>
</comment>
<keyword evidence="5" id="KW-1185">Reference proteome</keyword>
<dbReference type="SUPFAM" id="SSF46785">
    <property type="entry name" value="Winged helix' DNA-binding domain"/>
    <property type="match status" value="1"/>
</dbReference>
<dbReference type="SMART" id="SM00088">
    <property type="entry name" value="PINT"/>
    <property type="match status" value="1"/>
</dbReference>
<protein>
    <recommendedName>
        <fullName evidence="3">PCI domain-containing protein</fullName>
    </recommendedName>
</protein>
<dbReference type="PANTHER" id="PTHR10678">
    <property type="entry name" value="26S PROTEASOME NON-ATPASE REGULATORY SUBUNIT 11/COP9 SIGNALOSOME COMPLEX SUBUNIT 2"/>
    <property type="match status" value="1"/>
</dbReference>
<dbReference type="KEGG" id="cvr:CHLNCDRAFT_56351"/>
<dbReference type="FunFam" id="1.25.40.570:FF:000007">
    <property type="entry name" value="26S proteasome non-ATPase regulatory subunit 11"/>
    <property type="match status" value="1"/>
</dbReference>
<dbReference type="Gene3D" id="1.25.40.570">
    <property type="match status" value="1"/>
</dbReference>
<evidence type="ECO:0000256" key="2">
    <source>
        <dbReference type="ARBA" id="ARBA00022942"/>
    </source>
</evidence>
<organism evidence="5">
    <name type="scientific">Chlorella variabilis</name>
    <name type="common">Green alga</name>
    <dbReference type="NCBI Taxonomy" id="554065"/>
    <lineage>
        <taxon>Eukaryota</taxon>
        <taxon>Viridiplantae</taxon>
        <taxon>Chlorophyta</taxon>
        <taxon>core chlorophytes</taxon>
        <taxon>Trebouxiophyceae</taxon>
        <taxon>Chlorellales</taxon>
        <taxon>Chlorellaceae</taxon>
        <taxon>Chlorella clade</taxon>
        <taxon>Chlorella</taxon>
    </lineage>
</organism>
<evidence type="ECO:0000256" key="1">
    <source>
        <dbReference type="ARBA" id="ARBA00007454"/>
    </source>
</evidence>
<dbReference type="GO" id="GO:0000502">
    <property type="term" value="C:proteasome complex"/>
    <property type="evidence" value="ECO:0007669"/>
    <property type="project" value="UniProtKB-KW"/>
</dbReference>
<gene>
    <name evidence="4" type="ORF">CHLNCDRAFT_56351</name>
</gene>
<name>E1ZQM6_CHLVA</name>
<dbReference type="InterPro" id="IPR040773">
    <property type="entry name" value="Rpn6_N"/>
</dbReference>
<dbReference type="InterPro" id="IPR036390">
    <property type="entry name" value="WH_DNA-bd_sf"/>
</dbReference>
<evidence type="ECO:0000313" key="4">
    <source>
        <dbReference type="EMBL" id="EFN51744.1"/>
    </source>
</evidence>
<dbReference type="Proteomes" id="UP000008141">
    <property type="component" value="Unassembled WGS sequence"/>
</dbReference>
<dbReference type="GO" id="GO:0030163">
    <property type="term" value="P:protein catabolic process"/>
    <property type="evidence" value="ECO:0007669"/>
    <property type="project" value="UniProtKB-ARBA"/>
</dbReference>
<keyword evidence="2" id="KW-0647">Proteasome</keyword>
<evidence type="ECO:0000259" key="3">
    <source>
        <dbReference type="PROSITE" id="PS50250"/>
    </source>
</evidence>
<dbReference type="EMBL" id="GL433860">
    <property type="protein sequence ID" value="EFN51744.1"/>
    <property type="molecule type" value="Genomic_DNA"/>
</dbReference>
<sequence>MAEALAAKVQAAEEAAATSSGAAVESLREVVVGPHPNDAECLKVKEAALQKLTDLLVKQGSAPALRNLLTQLRPLFAAIPKAKTAKIVRTIVDSIAKVPNSNELLLEVCKEQVEWASSEKRTFLRQRIEIRLAMLQMEAKDYPAALHLIGKLLTEVKRLDDKLLLVDIHLLESKVHHALKNLPKSRAALTAARTAANAIYIPPSLQADIDTQSGTLHAEEKDYKTAYSYFFEAFEQLSALDDSRAVAVLKYMLLCKIMTGDVSDVPAIISSKGGLKYAGADVDAMRAVAKAYQDRSLQEFQATLQSYSGQLSDDPIVHTHLSALYDTLLEQNLIRLIEPFSRVEIAHIASLIKLPVATVEGKLSQMILDKKFAGTLDQGVGTLEVFEEAAPDPIYPGTLETFDNLTCVVESLAGRTAKITAAA</sequence>
<reference evidence="4 5" key="1">
    <citation type="journal article" date="2010" name="Plant Cell">
        <title>The Chlorella variabilis NC64A genome reveals adaptation to photosymbiosis, coevolution with viruses, and cryptic sex.</title>
        <authorList>
            <person name="Blanc G."/>
            <person name="Duncan G."/>
            <person name="Agarkova I."/>
            <person name="Borodovsky M."/>
            <person name="Gurnon J."/>
            <person name="Kuo A."/>
            <person name="Lindquist E."/>
            <person name="Lucas S."/>
            <person name="Pangilinan J."/>
            <person name="Polle J."/>
            <person name="Salamov A."/>
            <person name="Terry A."/>
            <person name="Yamada T."/>
            <person name="Dunigan D.D."/>
            <person name="Grigoriev I.V."/>
            <person name="Claverie J.M."/>
            <person name="Van Etten J.L."/>
        </authorList>
    </citation>
    <scope>NUCLEOTIDE SEQUENCE [LARGE SCALE GENOMIC DNA]</scope>
    <source>
        <strain evidence="4 5">NC64A</strain>
    </source>
</reference>
<dbReference type="OrthoDB" id="1418352at2759"/>
<proteinExistence type="inferred from homology"/>
<dbReference type="GeneID" id="17351239"/>
<dbReference type="eggNOG" id="KOG1463">
    <property type="taxonomic scope" value="Eukaryota"/>
</dbReference>
<dbReference type="STRING" id="554065.E1ZQM6"/>
<dbReference type="AlphaFoldDB" id="E1ZQM6"/>
<dbReference type="InterPro" id="IPR011990">
    <property type="entry name" value="TPR-like_helical_dom_sf"/>
</dbReference>
<dbReference type="SMART" id="SM00753">
    <property type="entry name" value="PAM"/>
    <property type="match status" value="1"/>
</dbReference>
<dbReference type="OMA" id="ESKIYHA"/>
<dbReference type="PROSITE" id="PS50250">
    <property type="entry name" value="PCI"/>
    <property type="match status" value="1"/>
</dbReference>
<dbReference type="FunCoup" id="E1ZQM6">
    <property type="interactions" value="1981"/>
</dbReference>
<dbReference type="InterPro" id="IPR000717">
    <property type="entry name" value="PCI_dom"/>
</dbReference>
<dbReference type="InParanoid" id="E1ZQM6"/>